<sequence>MAKTKNERGKTMTLSINLDQMTTETRNQRTMHLDTMSVHEFATVMNAEDQTVAPSVHQALPAIEAAIQTITTAFKQNGRLFYIGAGTSGRLGVLDAAECVPTFGVSPEMVQGLIAGGMKAMTVAVEGAEDSPALGKTDLEDRKLTANDVVVGIAASGRTPYVIGGLDYAQSVGAATISLACNAGAEISRHAEIAIEVPAGPEVLTGSTRLKAGTAQKLVLNMLSTGAMVGIGKVYKNLMVDVQPTNEKLVVRSQRIIQQATGCDAATAAKAFEAANRHVKLAIVMILTDQPSTIAQTLLNRANGFISKAVALSQEEEV</sequence>
<evidence type="ECO:0000256" key="11">
    <source>
        <dbReference type="ARBA" id="ARBA00084049"/>
    </source>
</evidence>
<dbReference type="HAMAP" id="MF_00068">
    <property type="entry name" value="MurQ"/>
    <property type="match status" value="1"/>
</dbReference>
<dbReference type="FunFam" id="1.10.8.1080:FF:000001">
    <property type="entry name" value="N-acetylmuramic acid 6-phosphate etherase"/>
    <property type="match status" value="1"/>
</dbReference>
<dbReference type="AlphaFoldDB" id="A0A0R1EVF9"/>
<dbReference type="eggNOG" id="COG2103">
    <property type="taxonomic scope" value="Bacteria"/>
</dbReference>
<dbReference type="UniPathway" id="UPA00342"/>
<dbReference type="Gene3D" id="3.40.50.10490">
    <property type="entry name" value="Glucose-6-phosphate isomerase like protein, domain 1"/>
    <property type="match status" value="2"/>
</dbReference>
<keyword evidence="3 12" id="KW-0119">Carbohydrate metabolism</keyword>
<comment type="pathway">
    <text evidence="6">Cell wall biogenesis.</text>
</comment>
<dbReference type="InterPro" id="IPR005486">
    <property type="entry name" value="Glucokinase_regulatory_CS"/>
</dbReference>
<protein>
    <recommendedName>
        <fullName evidence="9 12">N-acetylmuramic acid 6-phosphate etherase</fullName>
        <shortName evidence="12">MurNAc-6-P etherase</shortName>
        <ecNumber evidence="8 12">4.2.1.126</ecNumber>
    </recommendedName>
    <alternativeName>
        <fullName evidence="11 12">N-acetylmuramic acid 6-phosphate hydrolase</fullName>
    </alternativeName>
    <alternativeName>
        <fullName evidence="10 12">N-acetylmuramic acid 6-phosphate lyase</fullName>
    </alternativeName>
</protein>
<dbReference type="GO" id="GO:0016835">
    <property type="term" value="F:carbon-oxygen lyase activity"/>
    <property type="evidence" value="ECO:0007669"/>
    <property type="project" value="UniProtKB-UniRule"/>
</dbReference>
<dbReference type="InterPro" id="IPR046348">
    <property type="entry name" value="SIS_dom_sf"/>
</dbReference>
<dbReference type="EMBL" id="AZCT01000002">
    <property type="protein sequence ID" value="KRK13355.1"/>
    <property type="molecule type" value="Genomic_DNA"/>
</dbReference>
<evidence type="ECO:0000259" key="13">
    <source>
        <dbReference type="PROSITE" id="PS51464"/>
    </source>
</evidence>
<comment type="miscellaneous">
    <text evidence="12">A lyase-type mechanism (elimination/hydration) is suggested for the cleavage of the lactyl ether bond of MurNAc 6-phosphate, with the formation of an alpha,beta-unsaturated aldehyde intermediate with (E)-stereochemistry, followed by the syn addition of water to give product.</text>
</comment>
<dbReference type="PANTHER" id="PTHR10088:SF4">
    <property type="entry name" value="GLUCOKINASE REGULATORY PROTEIN"/>
    <property type="match status" value="1"/>
</dbReference>
<evidence type="ECO:0000256" key="9">
    <source>
        <dbReference type="ARBA" id="ARBA00070061"/>
    </source>
</evidence>
<dbReference type="GO" id="GO:0016803">
    <property type="term" value="F:ether hydrolase activity"/>
    <property type="evidence" value="ECO:0007669"/>
    <property type="project" value="TreeGrafter"/>
</dbReference>
<dbReference type="InterPro" id="IPR005488">
    <property type="entry name" value="Etherase_MurQ"/>
</dbReference>
<evidence type="ECO:0000256" key="10">
    <source>
        <dbReference type="ARBA" id="ARBA00077905"/>
    </source>
</evidence>
<dbReference type="InterPro" id="IPR040190">
    <property type="entry name" value="MURQ/GCKR"/>
</dbReference>
<dbReference type="NCBIfam" id="NF009222">
    <property type="entry name" value="PRK12570.1"/>
    <property type="match status" value="1"/>
</dbReference>
<dbReference type="GO" id="GO:0009254">
    <property type="term" value="P:peptidoglycan turnover"/>
    <property type="evidence" value="ECO:0007669"/>
    <property type="project" value="TreeGrafter"/>
</dbReference>
<accession>A0A0R1EVF9</accession>
<gene>
    <name evidence="12" type="primary">murQ</name>
    <name evidence="14" type="ORF">FD51_GL001565</name>
</gene>
<comment type="pathway">
    <text evidence="5">Amino-sugar metabolism; 1,6-anhydro-N-acetylmuramate degradation.</text>
</comment>
<dbReference type="Pfam" id="PF22645">
    <property type="entry name" value="GKRP_SIS_N"/>
    <property type="match status" value="1"/>
</dbReference>
<evidence type="ECO:0000256" key="12">
    <source>
        <dbReference type="HAMAP-Rule" id="MF_00068"/>
    </source>
</evidence>
<evidence type="ECO:0000313" key="14">
    <source>
        <dbReference type="EMBL" id="KRK13355.1"/>
    </source>
</evidence>
<comment type="similarity">
    <text evidence="7 12">Belongs to the GCKR-like family. MurNAc-6-P etherase subfamily.</text>
</comment>
<comment type="function">
    <text evidence="12">Specifically catalyzes the cleavage of the D-lactyl ether substituent of MurNAc 6-phosphate, producing GlcNAc 6-phosphate and D-lactate.</text>
</comment>
<evidence type="ECO:0000256" key="6">
    <source>
        <dbReference type="ARBA" id="ARBA00060672"/>
    </source>
</evidence>
<dbReference type="NCBIfam" id="TIGR00274">
    <property type="entry name" value="N-acetylmuramic acid 6-phosphate etherase"/>
    <property type="match status" value="1"/>
</dbReference>
<organism evidence="14 15">
    <name type="scientific">Lacticaseibacillus zeae DSM 20178 = KCTC 3804</name>
    <dbReference type="NCBI Taxonomy" id="1423816"/>
    <lineage>
        <taxon>Bacteria</taxon>
        <taxon>Bacillati</taxon>
        <taxon>Bacillota</taxon>
        <taxon>Bacilli</taxon>
        <taxon>Lactobacillales</taxon>
        <taxon>Lactobacillaceae</taxon>
        <taxon>Lacticaseibacillus</taxon>
    </lineage>
</organism>
<dbReference type="SUPFAM" id="SSF53697">
    <property type="entry name" value="SIS domain"/>
    <property type="match status" value="1"/>
</dbReference>
<dbReference type="PATRIC" id="fig|1423816.3.peg.1635"/>
<feature type="domain" description="SIS" evidence="13">
    <location>
        <begin position="70"/>
        <end position="233"/>
    </location>
</feature>
<dbReference type="GO" id="GO:0097367">
    <property type="term" value="F:carbohydrate derivative binding"/>
    <property type="evidence" value="ECO:0007669"/>
    <property type="project" value="InterPro"/>
</dbReference>
<dbReference type="EC" id="4.2.1.126" evidence="8 12"/>
<evidence type="ECO:0000256" key="5">
    <source>
        <dbReference type="ARBA" id="ARBA00060595"/>
    </source>
</evidence>
<evidence type="ECO:0000256" key="7">
    <source>
        <dbReference type="ARBA" id="ARBA00061234"/>
    </source>
</evidence>
<evidence type="ECO:0000256" key="2">
    <source>
        <dbReference type="ARBA" id="ARBA00023239"/>
    </source>
</evidence>
<evidence type="ECO:0000256" key="4">
    <source>
        <dbReference type="ARBA" id="ARBA00051747"/>
    </source>
</evidence>
<dbReference type="NCBIfam" id="NF003915">
    <property type="entry name" value="PRK05441.1"/>
    <property type="match status" value="1"/>
</dbReference>
<comment type="pathway">
    <text evidence="12">Amino-sugar metabolism; N-acetylmuramate degradation.</text>
</comment>
<dbReference type="GO" id="GO:0046348">
    <property type="term" value="P:amino sugar catabolic process"/>
    <property type="evidence" value="ECO:0007669"/>
    <property type="project" value="InterPro"/>
</dbReference>
<name>A0A0R1EVF9_LACZE</name>
<evidence type="ECO:0000256" key="8">
    <source>
        <dbReference type="ARBA" id="ARBA00067056"/>
    </source>
</evidence>
<evidence type="ECO:0000313" key="15">
    <source>
        <dbReference type="Proteomes" id="UP000051984"/>
    </source>
</evidence>
<comment type="catalytic activity">
    <reaction evidence="4 12">
        <text>N-acetyl-D-muramate 6-phosphate + H2O = N-acetyl-D-glucosamine 6-phosphate + (R)-lactate</text>
        <dbReference type="Rhea" id="RHEA:26410"/>
        <dbReference type="ChEBI" id="CHEBI:15377"/>
        <dbReference type="ChEBI" id="CHEBI:16004"/>
        <dbReference type="ChEBI" id="CHEBI:57513"/>
        <dbReference type="ChEBI" id="CHEBI:58722"/>
        <dbReference type="EC" id="4.2.1.126"/>
    </reaction>
</comment>
<dbReference type="CDD" id="cd05007">
    <property type="entry name" value="SIS_Etherase"/>
    <property type="match status" value="1"/>
</dbReference>
<evidence type="ECO:0000256" key="1">
    <source>
        <dbReference type="ARBA" id="ARBA00011738"/>
    </source>
</evidence>
<feature type="active site" evidence="12">
    <location>
        <position position="129"/>
    </location>
</feature>
<feature type="active site" description="Proton donor" evidence="12">
    <location>
        <position position="98"/>
    </location>
</feature>
<dbReference type="FunFam" id="3.40.50.10490:FF:000014">
    <property type="entry name" value="N-acetylmuramic acid 6-phosphate etherase"/>
    <property type="match status" value="1"/>
</dbReference>
<dbReference type="PROSITE" id="PS51464">
    <property type="entry name" value="SIS"/>
    <property type="match status" value="1"/>
</dbReference>
<dbReference type="Proteomes" id="UP000051984">
    <property type="component" value="Unassembled WGS sequence"/>
</dbReference>
<evidence type="ECO:0000256" key="3">
    <source>
        <dbReference type="ARBA" id="ARBA00023277"/>
    </source>
</evidence>
<comment type="subunit">
    <text evidence="1 12">Homodimer.</text>
</comment>
<proteinExistence type="inferred from homology"/>
<dbReference type="PANTHER" id="PTHR10088">
    <property type="entry name" value="GLUCOKINASE REGULATORY PROTEIN"/>
    <property type="match status" value="1"/>
</dbReference>
<keyword evidence="2 12" id="KW-0456">Lyase</keyword>
<dbReference type="PROSITE" id="PS01272">
    <property type="entry name" value="GCKR"/>
    <property type="match status" value="1"/>
</dbReference>
<dbReference type="InterPro" id="IPR001347">
    <property type="entry name" value="SIS_dom"/>
</dbReference>
<reference evidence="14 15" key="1">
    <citation type="journal article" date="2015" name="Genome Announc.">
        <title>Expanding the biotechnology potential of lactobacilli through comparative genomics of 213 strains and associated genera.</title>
        <authorList>
            <person name="Sun Z."/>
            <person name="Harris H.M."/>
            <person name="McCann A."/>
            <person name="Guo C."/>
            <person name="Argimon S."/>
            <person name="Zhang W."/>
            <person name="Yang X."/>
            <person name="Jeffery I.B."/>
            <person name="Cooney J.C."/>
            <person name="Kagawa T.F."/>
            <person name="Liu W."/>
            <person name="Song Y."/>
            <person name="Salvetti E."/>
            <person name="Wrobel A."/>
            <person name="Rasinkangas P."/>
            <person name="Parkhill J."/>
            <person name="Rea M.C."/>
            <person name="O'Sullivan O."/>
            <person name="Ritari J."/>
            <person name="Douillard F.P."/>
            <person name="Paul Ross R."/>
            <person name="Yang R."/>
            <person name="Briner A.E."/>
            <person name="Felis G.E."/>
            <person name="de Vos W.M."/>
            <person name="Barrangou R."/>
            <person name="Klaenhammer T.R."/>
            <person name="Caufield P.W."/>
            <person name="Cui Y."/>
            <person name="Zhang H."/>
            <person name="O'Toole P.W."/>
        </authorList>
    </citation>
    <scope>NUCLEOTIDE SEQUENCE [LARGE SCALE GENOMIC DNA]</scope>
    <source>
        <strain evidence="14 15">DSM 20178</strain>
    </source>
</reference>
<dbReference type="GO" id="GO:0097173">
    <property type="term" value="P:N-acetylmuramic acid catabolic process"/>
    <property type="evidence" value="ECO:0007669"/>
    <property type="project" value="UniProtKB-UniPathway"/>
</dbReference>
<comment type="caution">
    <text evidence="14">The sequence shown here is derived from an EMBL/GenBank/DDBJ whole genome shotgun (WGS) entry which is preliminary data.</text>
</comment>
<dbReference type="Gene3D" id="1.10.8.1080">
    <property type="match status" value="1"/>
</dbReference>